<dbReference type="PANTHER" id="PTHR43861">
    <property type="entry name" value="TRANS-ACONITATE 2-METHYLTRANSFERASE-RELATED"/>
    <property type="match status" value="1"/>
</dbReference>
<sequence>MTIPQHPGDAATYAERVTQHVPALHDLHRMTGLLLAERVPASGRILVLGAGGGLELRALAERYPGWRFDGVDPSSVMLDQARETVGDLMDRVALHEGYIDDAPEGPFDGAVCLLTLHFLARDERLRTLCSLGRLLRSGAPLVVAHHSFPNDDAQSDLWLRRNADLLISRGVAPSQAEQGIETMKTRLPVLSPWEDEGVLREAGFGAVQLFFAAFTFKGWVGVRD</sequence>
<gene>
    <name evidence="4" type="ORF">CUR86_19370</name>
</gene>
<accession>A0ABT6IB17</accession>
<keyword evidence="1 4" id="KW-0489">Methyltransferase</keyword>
<dbReference type="PANTHER" id="PTHR43861:SF1">
    <property type="entry name" value="TRANS-ACONITATE 2-METHYLTRANSFERASE"/>
    <property type="match status" value="1"/>
</dbReference>
<dbReference type="RefSeq" id="WP_110714873.1">
    <property type="nucleotide sequence ID" value="NZ_PGFS01000001.1"/>
</dbReference>
<dbReference type="GO" id="GO:0032259">
    <property type="term" value="P:methylation"/>
    <property type="evidence" value="ECO:0007669"/>
    <property type="project" value="UniProtKB-KW"/>
</dbReference>
<dbReference type="GO" id="GO:0008168">
    <property type="term" value="F:methyltransferase activity"/>
    <property type="evidence" value="ECO:0007669"/>
    <property type="project" value="UniProtKB-KW"/>
</dbReference>
<dbReference type="Proteomes" id="UP001162135">
    <property type="component" value="Unassembled WGS sequence"/>
</dbReference>
<dbReference type="InterPro" id="IPR041698">
    <property type="entry name" value="Methyltransf_25"/>
</dbReference>
<dbReference type="Gene3D" id="3.40.50.150">
    <property type="entry name" value="Vaccinia Virus protein VP39"/>
    <property type="match status" value="1"/>
</dbReference>
<reference evidence="4" key="2">
    <citation type="submission" date="2017-11" db="EMBL/GenBank/DDBJ databases">
        <authorList>
            <person name="Das S.K."/>
        </authorList>
    </citation>
    <scope>NUCLEOTIDE SEQUENCE</scope>
    <source>
        <strain evidence="4">S4-41</strain>
    </source>
</reference>
<feature type="domain" description="Methyltransferase" evidence="3">
    <location>
        <begin position="45"/>
        <end position="138"/>
    </location>
</feature>
<evidence type="ECO:0000313" key="4">
    <source>
        <dbReference type="EMBL" id="MDH4574365.1"/>
    </source>
</evidence>
<proteinExistence type="predicted"/>
<name>A0ABT6IB17_9GAMM</name>
<reference evidence="4" key="1">
    <citation type="journal article" date="2015" name="Antonie Van Leeuwenhoek">
        <title>Comparative 16S rRNA signatures and multilocus sequence analysis for the genus Salinicola and description of Salinicola acroporae sp. nov., isolated from coral Acropora digitifera.</title>
        <authorList>
            <person name="Lepcha R.T."/>
            <person name="Poddar A."/>
            <person name="Schumann P."/>
            <person name="Das S.K."/>
        </authorList>
    </citation>
    <scope>NUCLEOTIDE SEQUENCE</scope>
    <source>
        <strain evidence="4">S4-41</strain>
    </source>
</reference>
<dbReference type="Pfam" id="PF13649">
    <property type="entry name" value="Methyltransf_25"/>
    <property type="match status" value="1"/>
</dbReference>
<evidence type="ECO:0000256" key="2">
    <source>
        <dbReference type="ARBA" id="ARBA00022679"/>
    </source>
</evidence>
<comment type="caution">
    <text evidence="4">The sequence shown here is derived from an EMBL/GenBank/DDBJ whole genome shotgun (WGS) entry which is preliminary data.</text>
</comment>
<dbReference type="CDD" id="cd02440">
    <property type="entry name" value="AdoMet_MTases"/>
    <property type="match status" value="1"/>
</dbReference>
<evidence type="ECO:0000313" key="5">
    <source>
        <dbReference type="Proteomes" id="UP001162135"/>
    </source>
</evidence>
<evidence type="ECO:0000256" key="1">
    <source>
        <dbReference type="ARBA" id="ARBA00022603"/>
    </source>
</evidence>
<protein>
    <submittedName>
        <fullName evidence="4">Methyltransferase</fullName>
    </submittedName>
</protein>
<keyword evidence="2" id="KW-0808">Transferase</keyword>
<dbReference type="SUPFAM" id="SSF53335">
    <property type="entry name" value="S-adenosyl-L-methionine-dependent methyltransferases"/>
    <property type="match status" value="1"/>
</dbReference>
<evidence type="ECO:0000259" key="3">
    <source>
        <dbReference type="Pfam" id="PF13649"/>
    </source>
</evidence>
<dbReference type="EMBL" id="PGFS01000001">
    <property type="protein sequence ID" value="MDH4574365.1"/>
    <property type="molecule type" value="Genomic_DNA"/>
</dbReference>
<organism evidence="4 5">
    <name type="scientific">Salinicola acroporae</name>
    <dbReference type="NCBI Taxonomy" id="1541440"/>
    <lineage>
        <taxon>Bacteria</taxon>
        <taxon>Pseudomonadati</taxon>
        <taxon>Pseudomonadota</taxon>
        <taxon>Gammaproteobacteria</taxon>
        <taxon>Oceanospirillales</taxon>
        <taxon>Halomonadaceae</taxon>
        <taxon>Salinicola</taxon>
    </lineage>
</organism>
<keyword evidence="5" id="KW-1185">Reference proteome</keyword>
<dbReference type="InterPro" id="IPR029063">
    <property type="entry name" value="SAM-dependent_MTases_sf"/>
</dbReference>